<dbReference type="RefSeq" id="WP_315999568.1">
    <property type="nucleotide sequence ID" value="NZ_JAWDJT010000012.1"/>
</dbReference>
<dbReference type="EMBL" id="JAWDJT010000012">
    <property type="protein sequence ID" value="MDU0372118.1"/>
    <property type="molecule type" value="Genomic_DNA"/>
</dbReference>
<dbReference type="Proteomes" id="UP001250698">
    <property type="component" value="Unassembled WGS sequence"/>
</dbReference>
<protein>
    <submittedName>
        <fullName evidence="1">Uncharacterized protein</fullName>
    </submittedName>
</protein>
<gene>
    <name evidence="1" type="ORF">ROI90_17055</name>
</gene>
<evidence type="ECO:0000313" key="1">
    <source>
        <dbReference type="EMBL" id="MDU0372118.1"/>
    </source>
</evidence>
<organism evidence="1 2">
    <name type="scientific">Hymenobacter endophyticus</name>
    <dbReference type="NCBI Taxonomy" id="3076335"/>
    <lineage>
        <taxon>Bacteria</taxon>
        <taxon>Pseudomonadati</taxon>
        <taxon>Bacteroidota</taxon>
        <taxon>Cytophagia</taxon>
        <taxon>Cytophagales</taxon>
        <taxon>Hymenobacteraceae</taxon>
        <taxon>Hymenobacter</taxon>
    </lineage>
</organism>
<evidence type="ECO:0000313" key="2">
    <source>
        <dbReference type="Proteomes" id="UP001250698"/>
    </source>
</evidence>
<accession>A0ABU3TL69</accession>
<proteinExistence type="predicted"/>
<sequence length="127" mass="14408">MLDLTHLSQQVPLWPGQARVLRLALEQHLAQLNGRSAQGQLTLLDALALKPLGRLHQQLTRLLCGPWPRHERRPGRPPRQRQWRLSFEELLLLNRLYCEGTLSRYLAAEPGAELVPLGGELHRAAHG</sequence>
<name>A0ABU3TL69_9BACT</name>
<reference evidence="1 2" key="1">
    <citation type="submission" date="2023-10" db="EMBL/GenBank/DDBJ databases">
        <title>Hymenobacter endophyticus sp. nov., an isolate from the leaf tissues of wheat.</title>
        <authorList>
            <person name="Dai Y."/>
        </authorList>
    </citation>
    <scope>NUCLEOTIDE SEQUENCE [LARGE SCALE GENOMIC DNA]</scope>
    <source>
        <strain evidence="1 2">ZK17L-C2</strain>
    </source>
</reference>
<keyword evidence="2" id="KW-1185">Reference proteome</keyword>
<comment type="caution">
    <text evidence="1">The sequence shown here is derived from an EMBL/GenBank/DDBJ whole genome shotgun (WGS) entry which is preliminary data.</text>
</comment>